<keyword evidence="5" id="KW-0999">Mitochondrion inner membrane</keyword>
<dbReference type="InterPro" id="IPR001349">
    <property type="entry name" value="Cyt_c_oxidase_su6a"/>
</dbReference>
<evidence type="ECO:0000256" key="5">
    <source>
        <dbReference type="ARBA" id="ARBA00022792"/>
    </source>
</evidence>
<dbReference type="GO" id="GO:0016491">
    <property type="term" value="F:oxidoreductase activity"/>
    <property type="evidence" value="ECO:0007669"/>
    <property type="project" value="UniProtKB-KW"/>
</dbReference>
<dbReference type="UniPathway" id="UPA00705"/>
<keyword evidence="4" id="KW-0812">Transmembrane</keyword>
<reference evidence="11 12" key="1">
    <citation type="journal article" date="2012" name="Eukaryot. Cell">
        <title>Genome sequence of the fungus Glarea lozoyensis: the first genome sequence of a species from the Helotiaceae family.</title>
        <authorList>
            <person name="Youssar L."/>
            <person name="Gruening B.A."/>
            <person name="Erxleben A."/>
            <person name="Guenther S."/>
            <person name="Huettel W."/>
        </authorList>
    </citation>
    <scope>NUCLEOTIDE SEQUENCE [LARGE SCALE GENOMIC DNA]</scope>
    <source>
        <strain evidence="12">ATCC 74030 / MF5533</strain>
    </source>
</reference>
<name>H0EZM8_GLAL7</name>
<evidence type="ECO:0000313" key="11">
    <source>
        <dbReference type="EMBL" id="EHK96015.1"/>
    </source>
</evidence>
<dbReference type="GO" id="GO:0006119">
    <property type="term" value="P:oxidative phosphorylation"/>
    <property type="evidence" value="ECO:0007669"/>
    <property type="project" value="UniProtKB-UniPathway"/>
</dbReference>
<gene>
    <name evidence="11" type="ORF">M7I_8304</name>
</gene>
<evidence type="ECO:0000256" key="4">
    <source>
        <dbReference type="ARBA" id="ARBA00022692"/>
    </source>
</evidence>
<evidence type="ECO:0000256" key="2">
    <source>
        <dbReference type="ARBA" id="ARBA00004673"/>
    </source>
</evidence>
<comment type="subcellular location">
    <subcellularLocation>
        <location evidence="1">Mitochondrion inner membrane</location>
        <topology evidence="1">Single-pass membrane protein</topology>
    </subcellularLocation>
</comment>
<evidence type="ECO:0000256" key="10">
    <source>
        <dbReference type="ARBA" id="ARBA00023136"/>
    </source>
</evidence>
<comment type="pathway">
    <text evidence="2">Energy metabolism; oxidative phosphorylation.</text>
</comment>
<keyword evidence="6" id="KW-0809">Transit peptide</keyword>
<dbReference type="AlphaFoldDB" id="H0EZM8"/>
<comment type="similarity">
    <text evidence="3">Belongs to the cytochrome c oxidase subunit 6A family.</text>
</comment>
<evidence type="ECO:0000256" key="3">
    <source>
        <dbReference type="ARBA" id="ARBA00005553"/>
    </source>
</evidence>
<keyword evidence="8" id="KW-0560">Oxidoreductase</keyword>
<dbReference type="HOGENOM" id="CLU_122515_0_0_1"/>
<evidence type="ECO:0000256" key="6">
    <source>
        <dbReference type="ARBA" id="ARBA00022946"/>
    </source>
</evidence>
<evidence type="ECO:0000256" key="7">
    <source>
        <dbReference type="ARBA" id="ARBA00022989"/>
    </source>
</evidence>
<dbReference type="Pfam" id="PF02046">
    <property type="entry name" value="COX6A"/>
    <property type="match status" value="1"/>
</dbReference>
<evidence type="ECO:0000313" key="12">
    <source>
        <dbReference type="Proteomes" id="UP000005446"/>
    </source>
</evidence>
<keyword evidence="10" id="KW-0472">Membrane</keyword>
<dbReference type="EMBL" id="AGUE01000295">
    <property type="protein sequence ID" value="EHK96015.1"/>
    <property type="molecule type" value="Genomic_DNA"/>
</dbReference>
<evidence type="ECO:0000256" key="1">
    <source>
        <dbReference type="ARBA" id="ARBA00004434"/>
    </source>
</evidence>
<sequence length="122" mass="14504">MFPQRQMIRTSQRFAANLRSPSVRTPFQRRFASHGESTLKGVEDNAFNREREAVKAHAAATSGVNAYVLWNEHWDHWAHKGPLEERTEYDYQNLRTKNYFWGDGDKTIFWNDKVNYHKKDDE</sequence>
<dbReference type="FunCoup" id="H0EZM8">
    <property type="interactions" value="149"/>
</dbReference>
<dbReference type="GO" id="GO:0005743">
    <property type="term" value="C:mitochondrial inner membrane"/>
    <property type="evidence" value="ECO:0007669"/>
    <property type="project" value="UniProtKB-SubCell"/>
</dbReference>
<dbReference type="Gene3D" id="4.10.95.10">
    <property type="entry name" value="Cytochrome c oxidase, subunit VIa"/>
    <property type="match status" value="1"/>
</dbReference>
<keyword evidence="12" id="KW-1185">Reference proteome</keyword>
<dbReference type="Proteomes" id="UP000005446">
    <property type="component" value="Unassembled WGS sequence"/>
</dbReference>
<keyword evidence="7" id="KW-1133">Transmembrane helix</keyword>
<keyword evidence="9" id="KW-0496">Mitochondrion</keyword>
<dbReference type="SUPFAM" id="SSF81411">
    <property type="entry name" value="Mitochondrial cytochrome c oxidase subunit VIa"/>
    <property type="match status" value="1"/>
</dbReference>
<organism evidence="11 12">
    <name type="scientific">Glarea lozoyensis (strain ATCC 74030 / MF5533)</name>
    <dbReference type="NCBI Taxonomy" id="1104152"/>
    <lineage>
        <taxon>Eukaryota</taxon>
        <taxon>Fungi</taxon>
        <taxon>Dikarya</taxon>
        <taxon>Ascomycota</taxon>
        <taxon>Pezizomycotina</taxon>
        <taxon>Leotiomycetes</taxon>
        <taxon>Helotiales</taxon>
        <taxon>Helotiaceae</taxon>
        <taxon>Glarea</taxon>
    </lineage>
</organism>
<dbReference type="InterPro" id="IPR036418">
    <property type="entry name" value="Cyt_c_oxidase_su6a_sf"/>
</dbReference>
<proteinExistence type="inferred from homology"/>
<comment type="caution">
    <text evidence="11">The sequence shown here is derived from an EMBL/GenBank/DDBJ whole genome shotgun (WGS) entry which is preliminary data.</text>
</comment>
<dbReference type="OrthoDB" id="5947505at2759"/>
<accession>H0EZM8</accession>
<protein>
    <submittedName>
        <fullName evidence="11">Putative Cytochrome c oxidase subunit 6A, mitochondrial</fullName>
    </submittedName>
</protein>
<dbReference type="InterPro" id="IPR018507">
    <property type="entry name" value="Cyt_c_oxidase_su6a_CS"/>
</dbReference>
<evidence type="ECO:0000256" key="9">
    <source>
        <dbReference type="ARBA" id="ARBA00023128"/>
    </source>
</evidence>
<dbReference type="InParanoid" id="H0EZM8"/>
<evidence type="ECO:0000256" key="8">
    <source>
        <dbReference type="ARBA" id="ARBA00023002"/>
    </source>
</evidence>
<dbReference type="PROSITE" id="PS01329">
    <property type="entry name" value="COX6A"/>
    <property type="match status" value="1"/>
</dbReference>